<accession>A0A2A5CDY6</accession>
<reference evidence="2" key="1">
    <citation type="submission" date="2017-08" db="EMBL/GenBank/DDBJ databases">
        <title>A dynamic microbial community with high functional redundancy inhabits the cold, oxic subseafloor aquifer.</title>
        <authorList>
            <person name="Tully B.J."/>
            <person name="Wheat C.G."/>
            <person name="Glazer B.T."/>
            <person name="Huber J.A."/>
        </authorList>
    </citation>
    <scope>NUCLEOTIDE SEQUENCE [LARGE SCALE GENOMIC DNA]</scope>
</reference>
<dbReference type="EMBL" id="NVWI01000004">
    <property type="protein sequence ID" value="PCJ41680.1"/>
    <property type="molecule type" value="Genomic_DNA"/>
</dbReference>
<comment type="caution">
    <text evidence="1">The sequence shown here is derived from an EMBL/GenBank/DDBJ whole genome shotgun (WGS) entry which is preliminary data.</text>
</comment>
<organism evidence="1 2">
    <name type="scientific">SAR86 cluster bacterium</name>
    <dbReference type="NCBI Taxonomy" id="2030880"/>
    <lineage>
        <taxon>Bacteria</taxon>
        <taxon>Pseudomonadati</taxon>
        <taxon>Pseudomonadota</taxon>
        <taxon>Gammaproteobacteria</taxon>
        <taxon>SAR86 cluster</taxon>
    </lineage>
</organism>
<gene>
    <name evidence="1" type="ORF">COA71_06605</name>
</gene>
<dbReference type="Proteomes" id="UP000228987">
    <property type="component" value="Unassembled WGS sequence"/>
</dbReference>
<evidence type="ECO:0000313" key="1">
    <source>
        <dbReference type="EMBL" id="PCJ41680.1"/>
    </source>
</evidence>
<dbReference type="AlphaFoldDB" id="A0A2A5CDY6"/>
<name>A0A2A5CDY6_9GAMM</name>
<sequence>MSDNLQQLNITYIPKEDRLLFRVRAGSNTEFRIWFTRRYTNLLMKLLTENMQKFGGAETIAVSNETQKSIQQGALEKKYQEPQAPDYPFGENGFIAYQLKIASDKDNNLHLQLLPEKGKGMNLKLDKKILFMLHNLLFQGINRANWKLSYDDYLPTEIH</sequence>
<proteinExistence type="predicted"/>
<protein>
    <submittedName>
        <fullName evidence="1">Uncharacterized protein</fullName>
    </submittedName>
</protein>
<evidence type="ECO:0000313" key="2">
    <source>
        <dbReference type="Proteomes" id="UP000228987"/>
    </source>
</evidence>